<comment type="subunit">
    <text evidence="5 16">Homodimer.</text>
</comment>
<dbReference type="RefSeq" id="WP_138565596.1">
    <property type="nucleotide sequence ID" value="NZ_CP040602.1"/>
</dbReference>
<proteinExistence type="inferred from homology"/>
<dbReference type="NCBIfam" id="TIGR00671">
    <property type="entry name" value="baf"/>
    <property type="match status" value="1"/>
</dbReference>
<evidence type="ECO:0000256" key="6">
    <source>
        <dbReference type="ARBA" id="ARBA00012102"/>
    </source>
</evidence>
<evidence type="ECO:0000256" key="16">
    <source>
        <dbReference type="HAMAP-Rule" id="MF_01274"/>
    </source>
</evidence>
<evidence type="ECO:0000256" key="7">
    <source>
        <dbReference type="ARBA" id="ARBA00022490"/>
    </source>
</evidence>
<comment type="catalytic activity">
    <reaction evidence="1 16">
        <text>(R)-pantothenate + ATP = (R)-4'-phosphopantothenate + ADP + H(+)</text>
        <dbReference type="Rhea" id="RHEA:16373"/>
        <dbReference type="ChEBI" id="CHEBI:10986"/>
        <dbReference type="ChEBI" id="CHEBI:15378"/>
        <dbReference type="ChEBI" id="CHEBI:29032"/>
        <dbReference type="ChEBI" id="CHEBI:30616"/>
        <dbReference type="ChEBI" id="CHEBI:456216"/>
        <dbReference type="EC" id="2.7.1.33"/>
    </reaction>
</comment>
<evidence type="ECO:0000313" key="17">
    <source>
        <dbReference type="EMBL" id="QCU90922.1"/>
    </source>
</evidence>
<feature type="binding site" evidence="16">
    <location>
        <begin position="7"/>
        <end position="14"/>
    </location>
    <ligand>
        <name>ATP</name>
        <dbReference type="ChEBI" id="CHEBI:30616"/>
    </ligand>
</feature>
<evidence type="ECO:0000256" key="1">
    <source>
        <dbReference type="ARBA" id="ARBA00001206"/>
    </source>
</evidence>
<dbReference type="GO" id="GO:0005737">
    <property type="term" value="C:cytoplasm"/>
    <property type="evidence" value="ECO:0007669"/>
    <property type="project" value="UniProtKB-SubCell"/>
</dbReference>
<keyword evidence="9 16" id="KW-0547">Nucleotide-binding</keyword>
<gene>
    <name evidence="16" type="primary">coaX</name>
    <name evidence="17" type="ORF">FE785_09920</name>
</gene>
<keyword evidence="8 16" id="KW-0808">Transferase</keyword>
<dbReference type="InterPro" id="IPR004619">
    <property type="entry name" value="Type_III_PanK"/>
</dbReference>
<comment type="subcellular location">
    <subcellularLocation>
        <location evidence="3 16">Cytoplasm</location>
    </subcellularLocation>
</comment>
<evidence type="ECO:0000256" key="15">
    <source>
        <dbReference type="ARBA" id="ARBA00040883"/>
    </source>
</evidence>
<keyword evidence="13 16" id="KW-0173">Coenzyme A biosynthesis</keyword>
<dbReference type="GO" id="GO:0005524">
    <property type="term" value="F:ATP binding"/>
    <property type="evidence" value="ECO:0007669"/>
    <property type="project" value="UniProtKB-UniRule"/>
</dbReference>
<dbReference type="PANTHER" id="PTHR34265">
    <property type="entry name" value="TYPE III PANTOTHENATE KINASE"/>
    <property type="match status" value="1"/>
</dbReference>
<feature type="binding site" evidence="16">
    <location>
        <begin position="100"/>
        <end position="103"/>
    </location>
    <ligand>
        <name>substrate</name>
    </ligand>
</feature>
<dbReference type="EMBL" id="CP040602">
    <property type="protein sequence ID" value="QCU90922.1"/>
    <property type="molecule type" value="Genomic_DNA"/>
</dbReference>
<evidence type="ECO:0000256" key="5">
    <source>
        <dbReference type="ARBA" id="ARBA00011738"/>
    </source>
</evidence>
<dbReference type="SUPFAM" id="SSF53067">
    <property type="entry name" value="Actin-like ATPase domain"/>
    <property type="match status" value="2"/>
</dbReference>
<comment type="function">
    <text evidence="16">Catalyzes the phosphorylation of pantothenate (Pan), the first step in CoA biosynthesis.</text>
</comment>
<feature type="binding site" evidence="16">
    <location>
        <position position="125"/>
    </location>
    <ligand>
        <name>ATP</name>
        <dbReference type="ChEBI" id="CHEBI:30616"/>
    </ligand>
</feature>
<dbReference type="GO" id="GO:0046872">
    <property type="term" value="F:metal ion binding"/>
    <property type="evidence" value="ECO:0007669"/>
    <property type="project" value="UniProtKB-KW"/>
</dbReference>
<comment type="similarity">
    <text evidence="14 16">Belongs to the type III pantothenate kinase family.</text>
</comment>
<keyword evidence="11 16" id="KW-0067">ATP-binding</keyword>
<evidence type="ECO:0000256" key="10">
    <source>
        <dbReference type="ARBA" id="ARBA00022777"/>
    </source>
</evidence>
<evidence type="ECO:0000256" key="3">
    <source>
        <dbReference type="ARBA" id="ARBA00004496"/>
    </source>
</evidence>
<comment type="pathway">
    <text evidence="4 16">Cofactor biosynthesis; coenzyme A biosynthesis; CoA from (R)-pantothenate: step 1/5.</text>
</comment>
<feature type="active site" description="Proton acceptor" evidence="16">
    <location>
        <position position="102"/>
    </location>
</feature>
<reference evidence="17 18" key="1">
    <citation type="submission" date="2019-05" db="EMBL/GenBank/DDBJ databases">
        <title>Thiomicrorhabdus sediminis sp. nov, a novel sulfur-oxidizing bacterium isolated from coastal sediment.</title>
        <authorList>
            <person name="Liu X."/>
        </authorList>
    </citation>
    <scope>NUCLEOTIDE SEQUENCE [LARGE SCALE GENOMIC DNA]</scope>
    <source>
        <strain evidence="17 18">G1</strain>
    </source>
</reference>
<dbReference type="InterPro" id="IPR043129">
    <property type="entry name" value="ATPase_NBD"/>
</dbReference>
<dbReference type="UniPathway" id="UPA00241">
    <property type="reaction ID" value="UER00352"/>
</dbReference>
<keyword evidence="7 16" id="KW-0963">Cytoplasm</keyword>
<keyword evidence="18" id="KW-1185">Reference proteome</keyword>
<protein>
    <recommendedName>
        <fullName evidence="15 16">Type III pantothenate kinase</fullName>
        <ecNumber evidence="6 16">2.7.1.33</ecNumber>
    </recommendedName>
    <alternativeName>
        <fullName evidence="16">PanK-III</fullName>
    </alternativeName>
    <alternativeName>
        <fullName evidence="16">Pantothenic acid kinase</fullName>
    </alternativeName>
</protein>
<dbReference type="AlphaFoldDB" id="A0A4P9K753"/>
<accession>A0A4P9K753</accession>
<evidence type="ECO:0000256" key="13">
    <source>
        <dbReference type="ARBA" id="ARBA00022993"/>
    </source>
</evidence>
<comment type="cofactor">
    <cofactor evidence="2">
        <name>K(+)</name>
        <dbReference type="ChEBI" id="CHEBI:29103"/>
    </cofactor>
</comment>
<evidence type="ECO:0000313" key="18">
    <source>
        <dbReference type="Proteomes" id="UP000304864"/>
    </source>
</evidence>
<dbReference type="Gene3D" id="3.30.420.40">
    <property type="match status" value="2"/>
</dbReference>
<evidence type="ECO:0000256" key="4">
    <source>
        <dbReference type="ARBA" id="ARBA00005225"/>
    </source>
</evidence>
<dbReference type="Pfam" id="PF03309">
    <property type="entry name" value="Pan_kinase"/>
    <property type="match status" value="1"/>
</dbReference>
<dbReference type="Proteomes" id="UP000304864">
    <property type="component" value="Chromosome"/>
</dbReference>
<feature type="binding site" evidence="16">
    <location>
        <position position="93"/>
    </location>
    <ligand>
        <name>substrate</name>
    </ligand>
</feature>
<evidence type="ECO:0000256" key="8">
    <source>
        <dbReference type="ARBA" id="ARBA00022679"/>
    </source>
</evidence>
<dbReference type="EC" id="2.7.1.33" evidence="6 16"/>
<dbReference type="GO" id="GO:0015937">
    <property type="term" value="P:coenzyme A biosynthetic process"/>
    <property type="evidence" value="ECO:0007669"/>
    <property type="project" value="UniProtKB-UniRule"/>
</dbReference>
<feature type="binding site" evidence="16">
    <location>
        <position position="122"/>
    </location>
    <ligand>
        <name>K(+)</name>
        <dbReference type="ChEBI" id="CHEBI:29103"/>
    </ligand>
</feature>
<evidence type="ECO:0000256" key="14">
    <source>
        <dbReference type="ARBA" id="ARBA00038036"/>
    </source>
</evidence>
<dbReference type="PANTHER" id="PTHR34265:SF1">
    <property type="entry name" value="TYPE III PANTOTHENATE KINASE"/>
    <property type="match status" value="1"/>
</dbReference>
<name>A0A4P9K753_9GAMM</name>
<dbReference type="CDD" id="cd24015">
    <property type="entry name" value="ASKHA_NBD_PanK-III"/>
    <property type="match status" value="1"/>
</dbReference>
<dbReference type="KEGG" id="thig:FE785_09920"/>
<feature type="binding site" evidence="16">
    <location>
        <position position="183"/>
    </location>
    <ligand>
        <name>substrate</name>
    </ligand>
</feature>
<keyword evidence="10 16" id="KW-0418">Kinase</keyword>
<dbReference type="GO" id="GO:0004594">
    <property type="term" value="F:pantothenate kinase activity"/>
    <property type="evidence" value="ECO:0007669"/>
    <property type="project" value="UniProtKB-UniRule"/>
</dbReference>
<sequence>MYKLFLDIGNSYLKWASVIDGDYQCFEPLVMTEVLKDELAAFKAQGVPDEVYISNVGKADAVDALKLLIQEQFQVFPIVLSTQKQCCGLVNGYDDFSQLGVDRWFAMQGALGIYKEPCLIIDAGTALTIDAVIESQHKGGFIVPGLATMRQSLSLSTADLADYSERAISEDNESPFEGLATNTHSAILGGTLYMTAAFLNQLIVDLNAQFATQFKLVLTGGEAVQFGNLLDYDFDYVPDLVLQGMVNVEESVKKV</sequence>
<evidence type="ECO:0000256" key="9">
    <source>
        <dbReference type="ARBA" id="ARBA00022741"/>
    </source>
</evidence>
<evidence type="ECO:0000256" key="12">
    <source>
        <dbReference type="ARBA" id="ARBA00022958"/>
    </source>
</evidence>
<keyword evidence="12 16" id="KW-0630">Potassium</keyword>
<comment type="cofactor">
    <cofactor evidence="16">
        <name>NH4(+)</name>
        <dbReference type="ChEBI" id="CHEBI:28938"/>
    </cofactor>
    <cofactor evidence="16">
        <name>K(+)</name>
        <dbReference type="ChEBI" id="CHEBI:29103"/>
    </cofactor>
    <text evidence="16">A monovalent cation. Ammonium or potassium.</text>
</comment>
<evidence type="ECO:0000256" key="11">
    <source>
        <dbReference type="ARBA" id="ARBA00022840"/>
    </source>
</evidence>
<organism evidence="17 18">
    <name type="scientific">Thiomicrorhabdus sediminis</name>
    <dbReference type="NCBI Taxonomy" id="2580412"/>
    <lineage>
        <taxon>Bacteria</taxon>
        <taxon>Pseudomonadati</taxon>
        <taxon>Pseudomonadota</taxon>
        <taxon>Gammaproteobacteria</taxon>
        <taxon>Thiotrichales</taxon>
        <taxon>Piscirickettsiaceae</taxon>
        <taxon>Thiomicrorhabdus</taxon>
    </lineage>
</organism>
<evidence type="ECO:0000256" key="2">
    <source>
        <dbReference type="ARBA" id="ARBA00001958"/>
    </source>
</evidence>
<keyword evidence="16" id="KW-0479">Metal-binding</keyword>
<dbReference type="HAMAP" id="MF_01274">
    <property type="entry name" value="Pantothen_kinase_3"/>
    <property type="match status" value="1"/>
</dbReference>
<dbReference type="OrthoDB" id="9781305at2"/>